<sequence length="639" mass="66760">MENKDPTLVQEYDPTTQMAGCRQSQKCKSTPETHWPSEGIAEVGDFKLKDEMDGGNLKRPEIAGLRDRLHVASAPGPCSVTTGNPLSAANAAEPSFAVAATASTASSSSSSAFSSSSSSSSCSFSSSLSAFSSASTCVALEDVTAACCSSPGPTTDEFRPLSEDVIFSDTSATSFQRLNCSVKSEPLVNGHSGLTDASNGRPEEVVAEPSVGVKSACLRIALTPSVRGSGLHAVSMAKEEVPISTLAPRFGQPTSASTPKQEELTCSGPGAEAMGSMTATTPPLVVSSASVPPPNDPSLTTACSSAEPLHRSPRPLAVGLADYRAQPDVYQLPAGDTGSSAAPVISGGNGGNYLIESLSSGPVQLREEEDLAAGATGEVGLLAGADSITYTLLQAPRPFTAGVALSPGELQSESHAIQPGLFGCRSARSGAGLAAIFVARGWYLVGTAPGRAGPSRPGRSHMHPWGHWGGWLEPCLGSVGPAESGGSDEVHTNRPTSRQPPGVLGAEDQGHKAGQPTGESTSRPMGWSEGTGGARMSRPDAFRFGYGRQNFSTLVTVMREDDIVCLRKICFTPRSEGRHQFSRMHAWPQCTLSHDYQHPTHRTSTLTQSCTHTHTLIYVHSHTYTYTGERMQTKAAKLN</sequence>
<evidence type="ECO:0000313" key="3">
    <source>
        <dbReference type="Proteomes" id="UP000784294"/>
    </source>
</evidence>
<evidence type="ECO:0000256" key="1">
    <source>
        <dbReference type="SAM" id="MobiDB-lite"/>
    </source>
</evidence>
<dbReference type="AlphaFoldDB" id="A0A448WUL5"/>
<accession>A0A448WUL5</accession>
<protein>
    <submittedName>
        <fullName evidence="2">Uncharacterized protein</fullName>
    </submittedName>
</protein>
<gene>
    <name evidence="2" type="ORF">PXEA_LOCUS14113</name>
</gene>
<reference evidence="2" key="1">
    <citation type="submission" date="2018-11" db="EMBL/GenBank/DDBJ databases">
        <authorList>
            <consortium name="Pathogen Informatics"/>
        </authorList>
    </citation>
    <scope>NUCLEOTIDE SEQUENCE</scope>
</reference>
<organism evidence="2 3">
    <name type="scientific">Protopolystoma xenopodis</name>
    <dbReference type="NCBI Taxonomy" id="117903"/>
    <lineage>
        <taxon>Eukaryota</taxon>
        <taxon>Metazoa</taxon>
        <taxon>Spiralia</taxon>
        <taxon>Lophotrochozoa</taxon>
        <taxon>Platyhelminthes</taxon>
        <taxon>Monogenea</taxon>
        <taxon>Polyopisthocotylea</taxon>
        <taxon>Polystomatidea</taxon>
        <taxon>Polystomatidae</taxon>
        <taxon>Protopolystoma</taxon>
    </lineage>
</organism>
<keyword evidence="3" id="KW-1185">Reference proteome</keyword>
<comment type="caution">
    <text evidence="2">The sequence shown here is derived from an EMBL/GenBank/DDBJ whole genome shotgun (WGS) entry which is preliminary data.</text>
</comment>
<proteinExistence type="predicted"/>
<feature type="region of interest" description="Disordered" evidence="1">
    <location>
        <begin position="479"/>
        <end position="534"/>
    </location>
</feature>
<evidence type="ECO:0000313" key="2">
    <source>
        <dbReference type="EMBL" id="VEL20673.1"/>
    </source>
</evidence>
<dbReference type="Proteomes" id="UP000784294">
    <property type="component" value="Unassembled WGS sequence"/>
</dbReference>
<feature type="region of interest" description="Disordered" evidence="1">
    <location>
        <begin position="287"/>
        <end position="310"/>
    </location>
</feature>
<name>A0A448WUL5_9PLAT</name>
<dbReference type="EMBL" id="CAAALY010047533">
    <property type="protein sequence ID" value="VEL20673.1"/>
    <property type="molecule type" value="Genomic_DNA"/>
</dbReference>